<evidence type="ECO:0000259" key="15">
    <source>
        <dbReference type="Pfam" id="PF00890"/>
    </source>
</evidence>
<gene>
    <name evidence="17" type="ORF">EV380_1197</name>
</gene>
<dbReference type="GO" id="GO:0008734">
    <property type="term" value="F:L-aspartate oxidase activity"/>
    <property type="evidence" value="ECO:0007669"/>
    <property type="project" value="UniProtKB-UniRule"/>
</dbReference>
<dbReference type="SUPFAM" id="SSF56425">
    <property type="entry name" value="Succinate dehydrogenase/fumarate reductase flavoprotein, catalytic domain"/>
    <property type="match status" value="1"/>
</dbReference>
<dbReference type="OrthoDB" id="9805351at2"/>
<keyword evidence="9 13" id="KW-0560">Oxidoreductase</keyword>
<feature type="compositionally biased region" description="Basic and acidic residues" evidence="14">
    <location>
        <begin position="544"/>
        <end position="557"/>
    </location>
</feature>
<dbReference type="Gene3D" id="3.50.50.60">
    <property type="entry name" value="FAD/NAD(P)-binding domain"/>
    <property type="match status" value="1"/>
</dbReference>
<accession>A0A4Q8ACZ7</accession>
<evidence type="ECO:0000259" key="16">
    <source>
        <dbReference type="Pfam" id="PF02910"/>
    </source>
</evidence>
<dbReference type="NCBIfam" id="TIGR00551">
    <property type="entry name" value="nadB"/>
    <property type="match status" value="1"/>
</dbReference>
<comment type="subcellular location">
    <subcellularLocation>
        <location evidence="13">Cytoplasm</location>
    </subcellularLocation>
</comment>
<dbReference type="FunFam" id="3.90.700.10:FF:000002">
    <property type="entry name" value="L-aspartate oxidase"/>
    <property type="match status" value="1"/>
</dbReference>
<dbReference type="PANTHER" id="PTHR42716">
    <property type="entry name" value="L-ASPARTATE OXIDASE"/>
    <property type="match status" value="1"/>
</dbReference>
<feature type="domain" description="Fumarate reductase/succinate dehydrogenase flavoprotein-like C-terminal" evidence="16">
    <location>
        <begin position="459"/>
        <end position="543"/>
    </location>
</feature>
<evidence type="ECO:0000256" key="10">
    <source>
        <dbReference type="ARBA" id="ARBA00029426"/>
    </source>
</evidence>
<dbReference type="InterPro" id="IPR015939">
    <property type="entry name" value="Fum_Rdtase/Succ_DH_flav-like_C"/>
</dbReference>
<dbReference type="Pfam" id="PF00890">
    <property type="entry name" value="FAD_binding_2"/>
    <property type="match status" value="1"/>
</dbReference>
<dbReference type="SUPFAM" id="SSF51905">
    <property type="entry name" value="FAD/NAD(P)-binding domain"/>
    <property type="match status" value="1"/>
</dbReference>
<dbReference type="GO" id="GO:0005737">
    <property type="term" value="C:cytoplasm"/>
    <property type="evidence" value="ECO:0007669"/>
    <property type="project" value="UniProtKB-SubCell"/>
</dbReference>
<dbReference type="PRINTS" id="PR00368">
    <property type="entry name" value="FADPNR"/>
</dbReference>
<feature type="domain" description="FAD-dependent oxidoreductase 2 FAD-binding" evidence="15">
    <location>
        <begin position="8"/>
        <end position="404"/>
    </location>
</feature>
<evidence type="ECO:0000256" key="1">
    <source>
        <dbReference type="ARBA" id="ARBA00001974"/>
    </source>
</evidence>
<evidence type="ECO:0000256" key="5">
    <source>
        <dbReference type="ARBA" id="ARBA00021901"/>
    </source>
</evidence>
<keyword evidence="18" id="KW-1185">Reference proteome</keyword>
<evidence type="ECO:0000313" key="17">
    <source>
        <dbReference type="EMBL" id="RZU61621.1"/>
    </source>
</evidence>
<dbReference type="InterPro" id="IPR036188">
    <property type="entry name" value="FAD/NAD-bd_sf"/>
</dbReference>
<dbReference type="AlphaFoldDB" id="A0A4Q8ACZ7"/>
<comment type="function">
    <text evidence="10">Catalyzes the oxidation of L-aspartate to iminoaspartate, the first step in the de novo biosynthesis of NAD(+).</text>
</comment>
<dbReference type="RefSeq" id="WP_130450018.1">
    <property type="nucleotide sequence ID" value="NZ_SHLA01000001.1"/>
</dbReference>
<organism evidence="17 18">
    <name type="scientific">Zhihengliuella halotolerans</name>
    <dbReference type="NCBI Taxonomy" id="370736"/>
    <lineage>
        <taxon>Bacteria</taxon>
        <taxon>Bacillati</taxon>
        <taxon>Actinomycetota</taxon>
        <taxon>Actinomycetes</taxon>
        <taxon>Micrococcales</taxon>
        <taxon>Micrococcaceae</taxon>
        <taxon>Zhihengliuella</taxon>
    </lineage>
</organism>
<evidence type="ECO:0000256" key="9">
    <source>
        <dbReference type="ARBA" id="ARBA00023002"/>
    </source>
</evidence>
<dbReference type="PANTHER" id="PTHR42716:SF2">
    <property type="entry name" value="L-ASPARTATE OXIDASE, CHLOROPLASTIC"/>
    <property type="match status" value="1"/>
</dbReference>
<sequence length="564" mass="57905">MTTDARRVIVVGSGIAGLYAALAAAERSGPADEPAVTLLTKDRLRDSNTWYAQGGIAAVTPDSAATGDSVASHVADTLAAGAHAGDPAAVELLCRDAWEHVERVVAAGADFDRGPDGFALGLEGAHTHARILHHGGDATGAGIASALIRACRAAEADGRLRIREGAFVTDLLQHDDGAVAGVRLLPSGAGETADELAGDAVVLATGGIGRIFEFTTNPAGATGDGAALADRAGARLADVEFVQFHPTLLDAAAVRAVAGEGPAPTLMISEAVRGEGAVLLDGNGRRFMPGIDPRAELAPRDVVARAIHAARRATGAVHLDARHLERERGAGFLARRFPGIYAGLGAVGLDPARETIPVAEAQHYWMGGIATDTSGRTSLPGLYAVGEVACTGVHGANRLASNSLLEGLVFSWRAVDAILAGPGRPAGATTVSRHGSDRASASRRVSALADVSTAGLGARLRRLAARDLAVVRDGRGLRAAAVATANIAAEAERRLGSQPASRETHELANGALIAHRIACAALDRERSLGAHFRSDARTGAARTTDTRDETEEAHAPEHFAAARH</sequence>
<dbReference type="GO" id="GO:0033765">
    <property type="term" value="F:steroid dehydrogenase activity, acting on the CH-CH group of donors"/>
    <property type="evidence" value="ECO:0007669"/>
    <property type="project" value="UniProtKB-ARBA"/>
</dbReference>
<comment type="caution">
    <text evidence="17">The sequence shown here is derived from an EMBL/GenBank/DDBJ whole genome shotgun (WGS) entry which is preliminary data.</text>
</comment>
<evidence type="ECO:0000256" key="8">
    <source>
        <dbReference type="ARBA" id="ARBA00022827"/>
    </source>
</evidence>
<evidence type="ECO:0000256" key="14">
    <source>
        <dbReference type="SAM" id="MobiDB-lite"/>
    </source>
</evidence>
<evidence type="ECO:0000256" key="3">
    <source>
        <dbReference type="ARBA" id="ARBA00008562"/>
    </source>
</evidence>
<evidence type="ECO:0000256" key="12">
    <source>
        <dbReference type="NCBIfam" id="TIGR00551"/>
    </source>
</evidence>
<dbReference type="InterPro" id="IPR005288">
    <property type="entry name" value="NadB"/>
</dbReference>
<comment type="pathway">
    <text evidence="2 13">Cofactor biosynthesis; NAD(+) biosynthesis; iminoaspartate from L-aspartate (oxidase route): step 1/1.</text>
</comment>
<dbReference type="Gene3D" id="3.90.700.10">
    <property type="entry name" value="Succinate dehydrogenase/fumarate reductase flavoprotein, catalytic domain"/>
    <property type="match status" value="1"/>
</dbReference>
<evidence type="ECO:0000256" key="6">
    <source>
        <dbReference type="ARBA" id="ARBA00022630"/>
    </source>
</evidence>
<evidence type="ECO:0000313" key="18">
    <source>
        <dbReference type="Proteomes" id="UP000292685"/>
    </source>
</evidence>
<evidence type="ECO:0000256" key="7">
    <source>
        <dbReference type="ARBA" id="ARBA00022642"/>
    </source>
</evidence>
<dbReference type="GO" id="GO:0034628">
    <property type="term" value="P:'de novo' NAD+ biosynthetic process from L-aspartate"/>
    <property type="evidence" value="ECO:0007669"/>
    <property type="project" value="TreeGrafter"/>
</dbReference>
<reference evidence="17 18" key="1">
    <citation type="submission" date="2019-02" db="EMBL/GenBank/DDBJ databases">
        <title>Sequencing the genomes of 1000 actinobacteria strains.</title>
        <authorList>
            <person name="Klenk H.-P."/>
        </authorList>
    </citation>
    <scope>NUCLEOTIDE SEQUENCE [LARGE SCALE GENOMIC DNA]</scope>
    <source>
        <strain evidence="17 18">DSM 17364</strain>
    </source>
</reference>
<dbReference type="InterPro" id="IPR037099">
    <property type="entry name" value="Fum_R/Succ_DH_flav-like_C_sf"/>
</dbReference>
<feature type="region of interest" description="Disordered" evidence="14">
    <location>
        <begin position="533"/>
        <end position="564"/>
    </location>
</feature>
<proteinExistence type="inferred from homology"/>
<dbReference type="Proteomes" id="UP000292685">
    <property type="component" value="Unassembled WGS sequence"/>
</dbReference>
<dbReference type="Gene3D" id="1.20.58.100">
    <property type="entry name" value="Fumarate reductase/succinate dehydrogenase flavoprotein-like, C-terminal domain"/>
    <property type="match status" value="1"/>
</dbReference>
<evidence type="ECO:0000256" key="2">
    <source>
        <dbReference type="ARBA" id="ARBA00004950"/>
    </source>
</evidence>
<evidence type="ECO:0000256" key="13">
    <source>
        <dbReference type="RuleBase" id="RU362049"/>
    </source>
</evidence>
<dbReference type="UniPathway" id="UPA00253">
    <property type="reaction ID" value="UER00326"/>
</dbReference>
<dbReference type="InterPro" id="IPR027477">
    <property type="entry name" value="Succ_DH/fumarate_Rdtase_cat_sf"/>
</dbReference>
<evidence type="ECO:0000256" key="11">
    <source>
        <dbReference type="ARBA" id="ARBA00048305"/>
    </source>
</evidence>
<keyword evidence="8 13" id="KW-0274">FAD</keyword>
<comment type="similarity">
    <text evidence="3 13">Belongs to the FAD-dependent oxidoreductase 2 family. NadB subfamily.</text>
</comment>
<dbReference type="SUPFAM" id="SSF46977">
    <property type="entry name" value="Succinate dehydrogenase/fumarate reductase flavoprotein C-terminal domain"/>
    <property type="match status" value="1"/>
</dbReference>
<comment type="catalytic activity">
    <reaction evidence="11">
        <text>L-aspartate + O2 = iminosuccinate + H2O2</text>
        <dbReference type="Rhea" id="RHEA:25876"/>
        <dbReference type="ChEBI" id="CHEBI:15379"/>
        <dbReference type="ChEBI" id="CHEBI:16240"/>
        <dbReference type="ChEBI" id="CHEBI:29991"/>
        <dbReference type="ChEBI" id="CHEBI:77875"/>
        <dbReference type="EC" id="1.4.3.16"/>
    </reaction>
    <physiologicalReaction direction="left-to-right" evidence="11">
        <dbReference type="Rhea" id="RHEA:25877"/>
    </physiologicalReaction>
</comment>
<protein>
    <recommendedName>
        <fullName evidence="5 12">L-aspartate oxidase</fullName>
        <ecNumber evidence="4 12">1.4.3.16</ecNumber>
    </recommendedName>
</protein>
<dbReference type="EMBL" id="SHLA01000001">
    <property type="protein sequence ID" value="RZU61621.1"/>
    <property type="molecule type" value="Genomic_DNA"/>
</dbReference>
<name>A0A4Q8ACZ7_9MICC</name>
<keyword evidence="7 13" id="KW-0662">Pyridine nucleotide biosynthesis</keyword>
<dbReference type="Pfam" id="PF02910">
    <property type="entry name" value="Succ_DH_flav_C"/>
    <property type="match status" value="1"/>
</dbReference>
<keyword evidence="6 13" id="KW-0285">Flavoprotein</keyword>
<evidence type="ECO:0000256" key="4">
    <source>
        <dbReference type="ARBA" id="ARBA00012173"/>
    </source>
</evidence>
<dbReference type="InterPro" id="IPR003953">
    <property type="entry name" value="FAD-dep_OxRdtase_2_FAD-bd"/>
</dbReference>
<comment type="cofactor">
    <cofactor evidence="1 13">
        <name>FAD</name>
        <dbReference type="ChEBI" id="CHEBI:57692"/>
    </cofactor>
</comment>
<dbReference type="EC" id="1.4.3.16" evidence="4 12"/>